<sequence length="575" mass="63186">MLVIHSTILPSSDPWLSHPAHRTTPHYPVGDPALVTSVAGLAGSSTPGSVPPSPTLIDTELASSTWLTVHSSICIHPRVCYTIMTGAQSQATTRAASSRKRSRAVSNLTEEQIQHKRNVDRRAQRAFRQRNKECITNLELQFSQLQGTCADLRESCSQKDAQIDSMRDENQSLITCLEAISELVTKALRQAGKTHDQDAHDPDVSRDESQVGGQQTTTGTPSRQEEPDVDSLSAGHQGSPQIQHDTDAGGSNSEEPFDDQLVQSHSSPTPTNHVAPVHDQTYNITDAMGNEHAICHVSPAANAAFLSPPGSHQAPDSHIPYSASSQSGTEASHVVQHETTEDYSDFGGSIANVGHYAPSNAVFGILPAHMPSTCPLDLILLEFLKSRREMLSNGLDLDSIVGPPRPSTRALVNPEQVDSVHPLSGIMSRVLSTFPSVQLAEKLAFFYLMCHTMRWQIHPTKQHYTDMPSWLRPTVTQIAVPHAAWIDNIPWPGVRDILIENQAEYPFQLFSDYYSQNVSVNWKFDGLDAVSDLNGEGTLHSIFERHIRDLRNWTVSKAFQDRFPSMTGAITDITQ</sequence>
<protein>
    <submittedName>
        <fullName evidence="1">Uncharacterized protein</fullName>
    </submittedName>
</protein>
<reference evidence="1" key="1">
    <citation type="submission" date="2022-06" db="EMBL/GenBank/DDBJ databases">
        <title>Fusarium solani species complex genomes reveal bases of compartmentalisation and animal pathogenesis.</title>
        <authorList>
            <person name="Tsai I.J."/>
        </authorList>
    </citation>
    <scope>NUCLEOTIDE SEQUENCE</scope>
    <source>
        <strain evidence="1">Fu6.1</strain>
    </source>
</reference>
<accession>A0ACC0QME2</accession>
<comment type="caution">
    <text evidence="1">The sequence shown here is derived from an EMBL/GenBank/DDBJ whole genome shotgun (WGS) entry which is preliminary data.</text>
</comment>
<keyword evidence="2" id="KW-1185">Reference proteome</keyword>
<organism evidence="1 2">
    <name type="scientific">Fusarium keratoplasticum</name>
    <dbReference type="NCBI Taxonomy" id="1328300"/>
    <lineage>
        <taxon>Eukaryota</taxon>
        <taxon>Fungi</taxon>
        <taxon>Dikarya</taxon>
        <taxon>Ascomycota</taxon>
        <taxon>Pezizomycotina</taxon>
        <taxon>Sordariomycetes</taxon>
        <taxon>Hypocreomycetidae</taxon>
        <taxon>Hypocreales</taxon>
        <taxon>Nectriaceae</taxon>
        <taxon>Fusarium</taxon>
        <taxon>Fusarium solani species complex</taxon>
    </lineage>
</organism>
<evidence type="ECO:0000313" key="1">
    <source>
        <dbReference type="EMBL" id="KAI8657175.1"/>
    </source>
</evidence>
<dbReference type="EMBL" id="CM046511">
    <property type="protein sequence ID" value="KAI8657175.1"/>
    <property type="molecule type" value="Genomic_DNA"/>
</dbReference>
<proteinExistence type="predicted"/>
<evidence type="ECO:0000313" key="2">
    <source>
        <dbReference type="Proteomes" id="UP001065298"/>
    </source>
</evidence>
<dbReference type="Proteomes" id="UP001065298">
    <property type="component" value="Chromosome 9"/>
</dbReference>
<name>A0ACC0QME2_9HYPO</name>
<gene>
    <name evidence="1" type="ORF">NCS57_01095200</name>
</gene>